<evidence type="ECO:0000313" key="10">
    <source>
        <dbReference type="Proteomes" id="UP000032611"/>
    </source>
</evidence>
<comment type="subcellular location">
    <subcellularLocation>
        <location evidence="1">Cell membrane</location>
        <topology evidence="1">Peripheral membrane protein</topology>
    </subcellularLocation>
</comment>
<evidence type="ECO:0000256" key="2">
    <source>
        <dbReference type="ARBA" id="ARBA00005417"/>
    </source>
</evidence>
<evidence type="ECO:0000313" key="9">
    <source>
        <dbReference type="EMBL" id="AJY45806.1"/>
    </source>
</evidence>
<organism evidence="9 10">
    <name type="scientific">Martelella endophytica</name>
    <dbReference type="NCBI Taxonomy" id="1486262"/>
    <lineage>
        <taxon>Bacteria</taxon>
        <taxon>Pseudomonadati</taxon>
        <taxon>Pseudomonadota</taxon>
        <taxon>Alphaproteobacteria</taxon>
        <taxon>Hyphomicrobiales</taxon>
        <taxon>Aurantimonadaceae</taxon>
        <taxon>Martelella</taxon>
    </lineage>
</organism>
<dbReference type="SMART" id="SM00382">
    <property type="entry name" value="AAA"/>
    <property type="match status" value="1"/>
</dbReference>
<dbReference type="GO" id="GO:0005524">
    <property type="term" value="F:ATP binding"/>
    <property type="evidence" value="ECO:0007669"/>
    <property type="project" value="UniProtKB-KW"/>
</dbReference>
<dbReference type="RefSeq" id="WP_045680708.1">
    <property type="nucleotide sequence ID" value="NZ_CP010803.1"/>
</dbReference>
<evidence type="ECO:0000256" key="7">
    <source>
        <dbReference type="ARBA" id="ARBA00023136"/>
    </source>
</evidence>
<accession>A0A0D5LNT0</accession>
<evidence type="ECO:0000256" key="1">
    <source>
        <dbReference type="ARBA" id="ARBA00004202"/>
    </source>
</evidence>
<keyword evidence="7" id="KW-0472">Membrane</keyword>
<dbReference type="InterPro" id="IPR027417">
    <property type="entry name" value="P-loop_NTPase"/>
</dbReference>
<dbReference type="KEGG" id="mey:TM49_09090"/>
<dbReference type="InterPro" id="IPR050166">
    <property type="entry name" value="ABC_transporter_ATP-bind"/>
</dbReference>
<dbReference type="PATRIC" id="fig|1486262.3.peg.1881"/>
<dbReference type="PROSITE" id="PS50893">
    <property type="entry name" value="ABC_TRANSPORTER_2"/>
    <property type="match status" value="1"/>
</dbReference>
<dbReference type="Pfam" id="PF00005">
    <property type="entry name" value="ABC_tran"/>
    <property type="match status" value="1"/>
</dbReference>
<feature type="domain" description="ABC transporter" evidence="8">
    <location>
        <begin position="2"/>
        <end position="250"/>
    </location>
</feature>
<keyword evidence="5" id="KW-0547">Nucleotide-binding</keyword>
<keyword evidence="4" id="KW-1003">Cell membrane</keyword>
<evidence type="ECO:0000256" key="6">
    <source>
        <dbReference type="ARBA" id="ARBA00022840"/>
    </source>
</evidence>
<dbReference type="PANTHER" id="PTHR42788:SF7">
    <property type="entry name" value="NITRATE ABC TRANSPORTER ATP-BINDING PROTEIN"/>
    <property type="match status" value="1"/>
</dbReference>
<evidence type="ECO:0000259" key="8">
    <source>
        <dbReference type="PROSITE" id="PS50893"/>
    </source>
</evidence>
<dbReference type="Proteomes" id="UP000032611">
    <property type="component" value="Chromosome"/>
</dbReference>
<dbReference type="EMBL" id="CP010803">
    <property type="protein sequence ID" value="AJY45806.1"/>
    <property type="molecule type" value="Genomic_DNA"/>
</dbReference>
<evidence type="ECO:0000256" key="5">
    <source>
        <dbReference type="ARBA" id="ARBA00022741"/>
    </source>
</evidence>
<dbReference type="Gene3D" id="3.40.50.300">
    <property type="entry name" value="P-loop containing nucleotide triphosphate hydrolases"/>
    <property type="match status" value="1"/>
</dbReference>
<dbReference type="GO" id="GO:0016887">
    <property type="term" value="F:ATP hydrolysis activity"/>
    <property type="evidence" value="ECO:0007669"/>
    <property type="project" value="InterPro"/>
</dbReference>
<dbReference type="GO" id="GO:0005886">
    <property type="term" value="C:plasma membrane"/>
    <property type="evidence" value="ECO:0007669"/>
    <property type="project" value="UniProtKB-SubCell"/>
</dbReference>
<dbReference type="HOGENOM" id="CLU_000604_1_22_5"/>
<keyword evidence="6 9" id="KW-0067">ATP-binding</keyword>
<dbReference type="SUPFAM" id="SSF52540">
    <property type="entry name" value="P-loop containing nucleoside triphosphate hydrolases"/>
    <property type="match status" value="1"/>
</dbReference>
<evidence type="ECO:0000256" key="3">
    <source>
        <dbReference type="ARBA" id="ARBA00022448"/>
    </source>
</evidence>
<dbReference type="PANTHER" id="PTHR42788">
    <property type="entry name" value="TAURINE IMPORT ATP-BINDING PROTEIN-RELATED"/>
    <property type="match status" value="1"/>
</dbReference>
<dbReference type="STRING" id="1486262.TM49_09090"/>
<protein>
    <submittedName>
        <fullName evidence="9">ABC transporter ATP-binding protein</fullName>
    </submittedName>
</protein>
<dbReference type="InterPro" id="IPR003593">
    <property type="entry name" value="AAA+_ATPase"/>
</dbReference>
<dbReference type="OrthoDB" id="9776369at2"/>
<evidence type="ECO:0000256" key="4">
    <source>
        <dbReference type="ARBA" id="ARBA00022475"/>
    </source>
</evidence>
<dbReference type="InterPro" id="IPR017871">
    <property type="entry name" value="ABC_transporter-like_CS"/>
</dbReference>
<keyword evidence="3" id="KW-0813">Transport</keyword>
<sequence length="265" mass="27926">MLKLSDIHITFNAGTATEVRALRGVSLDIAEGEFVTVIGSNGAGKSTLLSTVVGTTKPDTGTVHLAGNDVTAWPAAKRAGLVGRVFQEPRLGTCSSLSIEENLALAAARGKRRGLSLALGKHGQKAMFAEHLEKLGLGLEHRMATPIGALSGGQRQAVSLLMATLLPMKILVLDEHTAALDPSAAHKVLTLSAEIAGEGRLTTLMVTHSMKDALAYGSRTLMMNAGRIVLDIKGEERSKLKVSDLLERFGRAAGTEIDDDQLMLG</sequence>
<gene>
    <name evidence="9" type="ORF">TM49_09090</name>
</gene>
<keyword evidence="10" id="KW-1185">Reference proteome</keyword>
<comment type="similarity">
    <text evidence="2">Belongs to the ABC transporter superfamily.</text>
</comment>
<name>A0A0D5LNT0_MAREN</name>
<dbReference type="InterPro" id="IPR003439">
    <property type="entry name" value="ABC_transporter-like_ATP-bd"/>
</dbReference>
<reference evidence="9 10" key="1">
    <citation type="journal article" date="2015" name="Genome Announc.">
        <title>Complete genome sequence of Martelella endophytica YC6887, which has antifungal activity associated with a halophyte.</title>
        <authorList>
            <person name="Khan A."/>
            <person name="Khan H."/>
            <person name="Chung E.J."/>
            <person name="Hossain M.T."/>
            <person name="Chung Y.R."/>
        </authorList>
    </citation>
    <scope>NUCLEOTIDE SEQUENCE [LARGE SCALE GENOMIC DNA]</scope>
    <source>
        <strain evidence="9">YC6887</strain>
    </source>
</reference>
<dbReference type="PROSITE" id="PS00211">
    <property type="entry name" value="ABC_TRANSPORTER_1"/>
    <property type="match status" value="1"/>
</dbReference>
<proteinExistence type="inferred from homology"/>
<dbReference type="AlphaFoldDB" id="A0A0D5LNT0"/>